<keyword evidence="1" id="KW-0812">Transmembrane</keyword>
<evidence type="ECO:0000313" key="3">
    <source>
        <dbReference type="Proteomes" id="UP000634522"/>
    </source>
</evidence>
<evidence type="ECO:0000256" key="1">
    <source>
        <dbReference type="SAM" id="Phobius"/>
    </source>
</evidence>
<proteinExistence type="predicted"/>
<keyword evidence="1" id="KW-0472">Membrane</keyword>
<dbReference type="Proteomes" id="UP000634522">
    <property type="component" value="Unassembled WGS sequence"/>
</dbReference>
<gene>
    <name evidence="2" type="ORF">GPA27_23940</name>
</gene>
<accession>A0ABX1NM67</accession>
<evidence type="ECO:0000313" key="2">
    <source>
        <dbReference type="EMBL" id="NMG00435.1"/>
    </source>
</evidence>
<protein>
    <submittedName>
        <fullName evidence="2">Uncharacterized protein</fullName>
    </submittedName>
</protein>
<reference evidence="2 3" key="1">
    <citation type="submission" date="2019-12" db="EMBL/GenBank/DDBJ databases">
        <title>Comparative genomics gives insights into the taxonomy of the Azoarcus-Aromatoleum group and reveals separate origins of nif in the plant-associated Azoarcus and non-plant-associated Aromatoleum sub-groups.</title>
        <authorList>
            <person name="Lafos M."/>
            <person name="Maluk M."/>
            <person name="Batista M."/>
            <person name="Junghare M."/>
            <person name="Carmona M."/>
            <person name="Faoro H."/>
            <person name="Cruz L.M."/>
            <person name="Battistoni F."/>
            <person name="De Souza E."/>
            <person name="Pedrosa F."/>
            <person name="Chen W.-M."/>
            <person name="Poole P.S."/>
            <person name="Dixon R.A."/>
            <person name="James E.K."/>
        </authorList>
    </citation>
    <scope>NUCLEOTIDE SEQUENCE [LARGE SCALE GENOMIC DNA]</scope>
    <source>
        <strain evidence="2 3">T</strain>
    </source>
</reference>
<keyword evidence="3" id="KW-1185">Reference proteome</keyword>
<name>A0ABX1NM67_9RHOO</name>
<keyword evidence="1" id="KW-1133">Transmembrane helix</keyword>
<dbReference type="RefSeq" id="WP_169142956.1">
    <property type="nucleotide sequence ID" value="NZ_WTVS01000077.1"/>
</dbReference>
<organism evidence="2 3">
    <name type="scientific">Aromatoleum toluolicum</name>
    <dbReference type="NCBI Taxonomy" id="90060"/>
    <lineage>
        <taxon>Bacteria</taxon>
        <taxon>Pseudomonadati</taxon>
        <taxon>Pseudomonadota</taxon>
        <taxon>Betaproteobacteria</taxon>
        <taxon>Rhodocyclales</taxon>
        <taxon>Rhodocyclaceae</taxon>
        <taxon>Aromatoleum</taxon>
    </lineage>
</organism>
<comment type="caution">
    <text evidence="2">The sequence shown here is derived from an EMBL/GenBank/DDBJ whole genome shotgun (WGS) entry which is preliminary data.</text>
</comment>
<feature type="transmembrane region" description="Helical" evidence="1">
    <location>
        <begin position="40"/>
        <end position="61"/>
    </location>
</feature>
<dbReference type="EMBL" id="WTVS01000077">
    <property type="protein sequence ID" value="NMG00435.1"/>
    <property type="molecule type" value="Genomic_DNA"/>
</dbReference>
<sequence length="64" mass="7061">MNRPNIKAQRLAALVLLGSLLFNYPLLALFNHPTLVGGIPILYVYVFAAWALLVGLLVLVVERT</sequence>